<keyword evidence="5" id="KW-0520">NAD</keyword>
<name>A0A7V3VT26_9BACT</name>
<evidence type="ECO:0000256" key="1">
    <source>
        <dbReference type="ARBA" id="ARBA00006382"/>
    </source>
</evidence>
<dbReference type="AlphaFoldDB" id="A0A7V3VT26"/>
<comment type="similarity">
    <text evidence="1 3 7">Belongs to the Glu/Leu/Phe/Val dehydrogenases family.</text>
</comment>
<feature type="binding site" evidence="5">
    <location>
        <position position="354"/>
    </location>
    <ligand>
        <name>substrate</name>
    </ligand>
</feature>
<keyword evidence="5" id="KW-0547">Nucleotide-binding</keyword>
<reference evidence="9" key="1">
    <citation type="journal article" date="2020" name="mSystems">
        <title>Genome- and Community-Level Interaction Insights into Carbon Utilization and Element Cycling Functions of Hydrothermarchaeota in Hydrothermal Sediment.</title>
        <authorList>
            <person name="Zhou Z."/>
            <person name="Liu Y."/>
            <person name="Xu W."/>
            <person name="Pan J."/>
            <person name="Luo Z.H."/>
            <person name="Li M."/>
        </authorList>
    </citation>
    <scope>NUCLEOTIDE SEQUENCE [LARGE SCALE GENOMIC DNA]</scope>
    <source>
        <strain evidence="9">SpSt-966</strain>
    </source>
</reference>
<sequence>MENGNGGSLFGDALKQFDKAADLMKLDEGMRQVLKSHKRELIVNFPVKMDDGSIRVFTGYRFQHNIARGPAKGGIRYHPNVNEDEIKTLSFLMTWKCAIAGIPYGGAKGGVKVDPKTLSENELERLSRRYFSEISPFIGAEIDIPAPDVNTSPKIMAWFMDTYSMNVGHSELGIVTGKPLEIGGSLGRTEATGRGVSIVTDEACKYFLTGGGVKGRTVAIQGFGNVGSYTSLIMGTEYGAKIVAISDITGGYYNPEGINVQEAFDYVTAHKDLNGFNGGKKITNEELLELKVDVLIPAALERAINENNADKIHAKIVIEGGNTPTTEKADEILKSKGIKVVPDFLTNSGGVVVSYFEWVQGLNSYFWDLEDVRKALTKIMKNAFGDIVKTMEQYKTDMRTAAYILAISKVATATRMRGIYP</sequence>
<evidence type="ECO:0000256" key="3">
    <source>
        <dbReference type="PIRNR" id="PIRNR000185"/>
    </source>
</evidence>
<dbReference type="InterPro" id="IPR006095">
    <property type="entry name" value="Glu/Leu/Phe/Val/Trp_DH"/>
</dbReference>
<dbReference type="Gene3D" id="3.40.50.10860">
    <property type="entry name" value="Leucine Dehydrogenase, chain A, domain 1"/>
    <property type="match status" value="1"/>
</dbReference>
<evidence type="ECO:0000259" key="8">
    <source>
        <dbReference type="SMART" id="SM00839"/>
    </source>
</evidence>
<dbReference type="Gene3D" id="3.40.50.720">
    <property type="entry name" value="NAD(P)-binding Rossmann-like Domain"/>
    <property type="match status" value="1"/>
</dbReference>
<feature type="binding site" evidence="5">
    <location>
        <position position="192"/>
    </location>
    <ligand>
        <name>NAD(+)</name>
        <dbReference type="ChEBI" id="CHEBI:57540"/>
    </ligand>
</feature>
<evidence type="ECO:0000256" key="2">
    <source>
        <dbReference type="ARBA" id="ARBA00023002"/>
    </source>
</evidence>
<dbReference type="Pfam" id="PF02812">
    <property type="entry name" value="ELFV_dehydrog_N"/>
    <property type="match status" value="1"/>
</dbReference>
<feature type="domain" description="Glutamate/phenylalanine/leucine/valine/L-tryptophan dehydrogenase C-terminal" evidence="8">
    <location>
        <begin position="185"/>
        <end position="418"/>
    </location>
</feature>
<dbReference type="PANTHER" id="PTHR11606:SF13">
    <property type="entry name" value="GLUTAMATE DEHYDROGENASE 1, MITOCHONDRIAL"/>
    <property type="match status" value="1"/>
</dbReference>
<dbReference type="PRINTS" id="PR00082">
    <property type="entry name" value="GLFDHDRGNASE"/>
</dbReference>
<dbReference type="Pfam" id="PF00208">
    <property type="entry name" value="ELFV_dehydrog"/>
    <property type="match status" value="1"/>
</dbReference>
<feature type="binding site" evidence="5">
    <location>
        <position position="225"/>
    </location>
    <ligand>
        <name>NAD(+)</name>
        <dbReference type="ChEBI" id="CHEBI:57540"/>
    </ligand>
</feature>
<evidence type="ECO:0000313" key="9">
    <source>
        <dbReference type="EMBL" id="HGE75558.1"/>
    </source>
</evidence>
<comment type="caution">
    <text evidence="9">The sequence shown here is derived from an EMBL/GenBank/DDBJ whole genome shotgun (WGS) entry which is preliminary data.</text>
</comment>
<evidence type="ECO:0000256" key="5">
    <source>
        <dbReference type="PIRSR" id="PIRSR000185-2"/>
    </source>
</evidence>
<feature type="binding site" evidence="5">
    <location>
        <position position="72"/>
    </location>
    <ligand>
        <name>substrate</name>
    </ligand>
</feature>
<dbReference type="SUPFAM" id="SSF51735">
    <property type="entry name" value="NAD(P)-binding Rossmann-fold domains"/>
    <property type="match status" value="1"/>
</dbReference>
<dbReference type="PANTHER" id="PTHR11606">
    <property type="entry name" value="GLUTAMATE DEHYDROGENASE"/>
    <property type="match status" value="1"/>
</dbReference>
<feature type="binding site" evidence="5">
    <location>
        <position position="96"/>
    </location>
    <ligand>
        <name>substrate</name>
    </ligand>
</feature>
<dbReference type="InterPro" id="IPR036291">
    <property type="entry name" value="NAD(P)-bd_dom_sf"/>
</dbReference>
<dbReference type="InterPro" id="IPR006096">
    <property type="entry name" value="Glu/Leu/Phe/Val/Trp_DH_C"/>
</dbReference>
<accession>A0A7V3VT26</accession>
<dbReference type="GO" id="GO:0006538">
    <property type="term" value="P:L-glutamate catabolic process"/>
    <property type="evidence" value="ECO:0007669"/>
    <property type="project" value="TreeGrafter"/>
</dbReference>
<feature type="active site" description="Proton donor" evidence="4">
    <location>
        <position position="108"/>
    </location>
</feature>
<dbReference type="EMBL" id="DTPE01000212">
    <property type="protein sequence ID" value="HGE75558.1"/>
    <property type="molecule type" value="Genomic_DNA"/>
</dbReference>
<proteinExistence type="inferred from homology"/>
<dbReference type="GO" id="GO:0004352">
    <property type="term" value="F:glutamate dehydrogenase (NAD+) activity"/>
    <property type="evidence" value="ECO:0007669"/>
    <property type="project" value="TreeGrafter"/>
</dbReference>
<dbReference type="PIRSF" id="PIRSF000185">
    <property type="entry name" value="Glu_DH"/>
    <property type="match status" value="1"/>
</dbReference>
<dbReference type="SMART" id="SM00839">
    <property type="entry name" value="ELFV_dehydrog"/>
    <property type="match status" value="1"/>
</dbReference>
<dbReference type="GO" id="GO:0000166">
    <property type="term" value="F:nucleotide binding"/>
    <property type="evidence" value="ECO:0007669"/>
    <property type="project" value="UniProtKB-KW"/>
</dbReference>
<dbReference type="FunFam" id="3.40.50.10860:FF:000003">
    <property type="entry name" value="Glutamate dehydrogenase"/>
    <property type="match status" value="1"/>
</dbReference>
<dbReference type="InterPro" id="IPR046346">
    <property type="entry name" value="Aminoacid_DH-like_N_sf"/>
</dbReference>
<protein>
    <recommendedName>
        <fullName evidence="3">Glutamate dehydrogenase</fullName>
    </recommendedName>
</protein>
<dbReference type="CDD" id="cd01076">
    <property type="entry name" value="NAD_bind_1_Glu_DH"/>
    <property type="match status" value="1"/>
</dbReference>
<dbReference type="InterPro" id="IPR006097">
    <property type="entry name" value="Glu/Leu/Phe/Val/Trp_DH_dimer"/>
</dbReference>
<dbReference type="InterPro" id="IPR033524">
    <property type="entry name" value="Glu/Leu/Phe/Val_DH_AS"/>
</dbReference>
<dbReference type="InterPro" id="IPR033922">
    <property type="entry name" value="NAD_bind_Glu_DH"/>
</dbReference>
<organism evidence="9">
    <name type="scientific">Mesoaciditoga lauensis</name>
    <dbReference type="NCBI Taxonomy" id="1495039"/>
    <lineage>
        <taxon>Bacteria</taxon>
        <taxon>Thermotogati</taxon>
        <taxon>Thermotogota</taxon>
        <taxon>Thermotogae</taxon>
        <taxon>Mesoaciditogales</taxon>
        <taxon>Mesoaciditogaceae</taxon>
        <taxon>Mesoaciditoga</taxon>
    </lineage>
</organism>
<dbReference type="InterPro" id="IPR014362">
    <property type="entry name" value="Glu_DH"/>
</dbReference>
<keyword evidence="2 3" id="KW-0560">Oxidoreductase</keyword>
<evidence type="ECO:0000256" key="4">
    <source>
        <dbReference type="PIRSR" id="PIRSR000185-1"/>
    </source>
</evidence>
<gene>
    <name evidence="9" type="ORF">ENX73_05485</name>
</gene>
<feature type="site" description="Important for catalysis" evidence="6">
    <location>
        <position position="148"/>
    </location>
</feature>
<evidence type="ECO:0000256" key="6">
    <source>
        <dbReference type="PIRSR" id="PIRSR000185-3"/>
    </source>
</evidence>
<evidence type="ECO:0000256" key="7">
    <source>
        <dbReference type="RuleBase" id="RU004417"/>
    </source>
</evidence>
<dbReference type="PROSITE" id="PS00074">
    <property type="entry name" value="GLFV_DEHYDROGENASE"/>
    <property type="match status" value="1"/>
</dbReference>
<dbReference type="SUPFAM" id="SSF53223">
    <property type="entry name" value="Aminoacid dehydrogenase-like, N-terminal domain"/>
    <property type="match status" value="1"/>
</dbReference>